<evidence type="ECO:0000313" key="3">
    <source>
        <dbReference type="EMBL" id="MBH0111815.1"/>
    </source>
</evidence>
<dbReference type="Pfam" id="PF13739">
    <property type="entry name" value="PdaC"/>
    <property type="match status" value="1"/>
</dbReference>
<organism evidence="3 4">
    <name type="scientific">Novosphingobium aureum</name>
    <dbReference type="NCBI Taxonomy" id="2792964"/>
    <lineage>
        <taxon>Bacteria</taxon>
        <taxon>Pseudomonadati</taxon>
        <taxon>Pseudomonadota</taxon>
        <taxon>Alphaproteobacteria</taxon>
        <taxon>Sphingomonadales</taxon>
        <taxon>Sphingomonadaceae</taxon>
        <taxon>Novosphingobium</taxon>
    </lineage>
</organism>
<proteinExistence type="predicted"/>
<reference evidence="3" key="1">
    <citation type="submission" date="2020-11" db="EMBL/GenBank/DDBJ databases">
        <title>Novosphingobium aureum sp. nov., a marine bacterium isolated from sediment of a salt flat.</title>
        <authorList>
            <person name="Yoo Y."/>
            <person name="Kim J.-J."/>
        </authorList>
    </citation>
    <scope>NUCLEOTIDE SEQUENCE</scope>
    <source>
        <strain evidence="3">YJ-S2-02</strain>
    </source>
</reference>
<accession>A0A931H9G3</accession>
<name>A0A931H9G3_9SPHN</name>
<feature type="domain" description="Deacetylase PdaC" evidence="2">
    <location>
        <begin position="34"/>
        <end position="123"/>
    </location>
</feature>
<feature type="region of interest" description="Disordered" evidence="1">
    <location>
        <begin position="1"/>
        <end position="24"/>
    </location>
</feature>
<comment type="caution">
    <text evidence="3">The sequence shown here is derived from an EMBL/GenBank/DDBJ whole genome shotgun (WGS) entry which is preliminary data.</text>
</comment>
<dbReference type="Proteomes" id="UP000617634">
    <property type="component" value="Unassembled WGS sequence"/>
</dbReference>
<dbReference type="Gene3D" id="3.30.565.40">
    <property type="entry name" value="Fervidobacterium nodosum Rt17-B1 like"/>
    <property type="match status" value="1"/>
</dbReference>
<evidence type="ECO:0000256" key="1">
    <source>
        <dbReference type="SAM" id="MobiDB-lite"/>
    </source>
</evidence>
<protein>
    <submittedName>
        <fullName evidence="3">DUF4163 domain-containing protein</fullName>
    </submittedName>
</protein>
<dbReference type="InterPro" id="IPR025303">
    <property type="entry name" value="PdaC"/>
</dbReference>
<dbReference type="EMBL" id="JADZGI010000001">
    <property type="protein sequence ID" value="MBH0111815.1"/>
    <property type="molecule type" value="Genomic_DNA"/>
</dbReference>
<keyword evidence="4" id="KW-1185">Reference proteome</keyword>
<dbReference type="AlphaFoldDB" id="A0A931H9G3"/>
<sequence>MGAATLDASAADATEAASPELEFSQNAGRAVDVSTDLYEFQYAYPDAAGAIAPLKAELDARLDKARKGLAEGAREERKAAKEGGYPYRTYSYGETWKVVTDLPGWLSLSSEIYTYTGGAHGMSGFNALLWDRKAEALRKPLDLFASPQALSSALRERFCKALDRERAERRGGPVKPDDMFGDCIDPVEQTVLLGSSNGATFDRIGIEVGPYAAGPYAEGSYEVTLPVDGAVMRALKPQYRGSFSPSS</sequence>
<feature type="compositionally biased region" description="Low complexity" evidence="1">
    <location>
        <begin position="1"/>
        <end position="21"/>
    </location>
</feature>
<gene>
    <name evidence="3" type="ORF">I5E68_02465</name>
</gene>
<evidence type="ECO:0000313" key="4">
    <source>
        <dbReference type="Proteomes" id="UP000617634"/>
    </source>
</evidence>
<evidence type="ECO:0000259" key="2">
    <source>
        <dbReference type="Pfam" id="PF13739"/>
    </source>
</evidence>